<dbReference type="SUPFAM" id="SSF53756">
    <property type="entry name" value="UDP-Glycosyltransferase/glycogen phosphorylase"/>
    <property type="match status" value="1"/>
</dbReference>
<dbReference type="GO" id="GO:0016757">
    <property type="term" value="F:glycosyltransferase activity"/>
    <property type="evidence" value="ECO:0007669"/>
    <property type="project" value="InterPro"/>
</dbReference>
<protein>
    <submittedName>
        <fullName evidence="3">Glycosyltransferase involved in cell wall biosynthesis</fullName>
    </submittedName>
</protein>
<dbReference type="AlphaFoldDB" id="A0A840S3Q3"/>
<comment type="caution">
    <text evidence="3">The sequence shown here is derived from an EMBL/GenBank/DDBJ whole genome shotgun (WGS) entry which is preliminary data.</text>
</comment>
<name>A0A840S3Q3_9BURK</name>
<keyword evidence="4" id="KW-1185">Reference proteome</keyword>
<dbReference type="Pfam" id="PF00534">
    <property type="entry name" value="Glycos_transf_1"/>
    <property type="match status" value="1"/>
</dbReference>
<dbReference type="Gene3D" id="3.40.50.2000">
    <property type="entry name" value="Glycogen Phosphorylase B"/>
    <property type="match status" value="2"/>
</dbReference>
<dbReference type="PANTHER" id="PTHR45947:SF3">
    <property type="entry name" value="SULFOQUINOVOSYL TRANSFERASE SQD2"/>
    <property type="match status" value="1"/>
</dbReference>
<reference evidence="3 4" key="1">
    <citation type="submission" date="2020-08" db="EMBL/GenBank/DDBJ databases">
        <title>Genomic Encyclopedia of Type Strains, Phase IV (KMG-IV): sequencing the most valuable type-strain genomes for metagenomic binning, comparative biology and taxonomic classification.</title>
        <authorList>
            <person name="Goeker M."/>
        </authorList>
    </citation>
    <scope>NUCLEOTIDE SEQUENCE [LARGE SCALE GENOMIC DNA]</scope>
    <source>
        <strain evidence="3 4">DSM 23958</strain>
    </source>
</reference>
<dbReference type="Proteomes" id="UP000554837">
    <property type="component" value="Unassembled WGS sequence"/>
</dbReference>
<proteinExistence type="predicted"/>
<dbReference type="InterPro" id="IPR001296">
    <property type="entry name" value="Glyco_trans_1"/>
</dbReference>
<evidence type="ECO:0000259" key="2">
    <source>
        <dbReference type="Pfam" id="PF13439"/>
    </source>
</evidence>
<organism evidence="3 4">
    <name type="scientific">Inhella inkyongensis</name>
    <dbReference type="NCBI Taxonomy" id="392593"/>
    <lineage>
        <taxon>Bacteria</taxon>
        <taxon>Pseudomonadati</taxon>
        <taxon>Pseudomonadota</taxon>
        <taxon>Betaproteobacteria</taxon>
        <taxon>Burkholderiales</taxon>
        <taxon>Sphaerotilaceae</taxon>
        <taxon>Inhella</taxon>
    </lineage>
</organism>
<gene>
    <name evidence="3" type="ORF">HNQ51_001667</name>
</gene>
<keyword evidence="3" id="KW-0808">Transferase</keyword>
<feature type="domain" description="Glycosyl transferase family 1" evidence="1">
    <location>
        <begin position="184"/>
        <end position="342"/>
    </location>
</feature>
<sequence length="373" mass="41297">MTPPSDHSAGRWPLCVMVGPAPQAQGGVASVIALLLQAGLLEDEEVVFVASHGPGPRWRKLCIALRAWTRYLLWLMQGRAAVLHVHVSSHASFWRKASFMVLARLFRRRIVFQLHGGGFRTFYESRSRPVRWIIRRTLMQADELLCLSASAVAWLRAEVPSTRPHWWPNPVSAALIKQIPQAQTERPPHLLFLGALLPAKGVLELLRAFSELRCADGRARLLIAGTGPQERQLREQVTDLGLDEAVDFLGWVTGEQKLACMRRARLLVLPSHLEQQPMVLLEAMALGTALVATRVGGVPDIVRDGVDGILVEPGDSAQLAAALKDLWSDAELRQSLAQSARARVQDVHLAARVADQSRRLYRELAGGQSRQPK</sequence>
<dbReference type="Pfam" id="PF13439">
    <property type="entry name" value="Glyco_transf_4"/>
    <property type="match status" value="1"/>
</dbReference>
<dbReference type="CDD" id="cd03801">
    <property type="entry name" value="GT4_PimA-like"/>
    <property type="match status" value="1"/>
</dbReference>
<accession>A0A840S3Q3</accession>
<dbReference type="InterPro" id="IPR028098">
    <property type="entry name" value="Glyco_trans_4-like_N"/>
</dbReference>
<feature type="domain" description="Glycosyltransferase subfamily 4-like N-terminal" evidence="2">
    <location>
        <begin position="39"/>
        <end position="172"/>
    </location>
</feature>
<dbReference type="RefSeq" id="WP_175423558.1">
    <property type="nucleotide sequence ID" value="NZ_CP040709.1"/>
</dbReference>
<dbReference type="EMBL" id="JACHHO010000002">
    <property type="protein sequence ID" value="MBB5204353.1"/>
    <property type="molecule type" value="Genomic_DNA"/>
</dbReference>
<evidence type="ECO:0000313" key="4">
    <source>
        <dbReference type="Proteomes" id="UP000554837"/>
    </source>
</evidence>
<dbReference type="PANTHER" id="PTHR45947">
    <property type="entry name" value="SULFOQUINOVOSYL TRANSFERASE SQD2"/>
    <property type="match status" value="1"/>
</dbReference>
<dbReference type="InterPro" id="IPR050194">
    <property type="entry name" value="Glycosyltransferase_grp1"/>
</dbReference>
<evidence type="ECO:0000259" key="1">
    <source>
        <dbReference type="Pfam" id="PF00534"/>
    </source>
</evidence>
<evidence type="ECO:0000313" key="3">
    <source>
        <dbReference type="EMBL" id="MBB5204353.1"/>
    </source>
</evidence>